<reference evidence="3" key="1">
    <citation type="submission" date="2010-07" db="EMBL/GenBank/DDBJ databases">
        <title>Complete sequence of Clostridium saccharolyticum WM1.</title>
        <authorList>
            <consortium name="US DOE Joint Genome Institute"/>
            <person name="Lucas S."/>
            <person name="Copeland A."/>
            <person name="Lapidus A."/>
            <person name="Cheng J.-F."/>
            <person name="Bruce D."/>
            <person name="Goodwin L."/>
            <person name="Pitluck S."/>
            <person name="Chertkov O."/>
            <person name="Detter J.C."/>
            <person name="Han C."/>
            <person name="Tapia R."/>
            <person name="Land M."/>
            <person name="Hauser L."/>
            <person name="Chang Y.-J."/>
            <person name="Jeffries C."/>
            <person name="Kyrpides N."/>
            <person name="Ivanova N."/>
            <person name="Mikhailova N."/>
            <person name="Mouttaki H."/>
            <person name="Lin L."/>
            <person name="Zhou J."/>
            <person name="Hemme C.L."/>
            <person name="Woyke T."/>
        </authorList>
    </citation>
    <scope>NUCLEOTIDE SEQUENCE [LARGE SCALE GENOMIC DNA]</scope>
    <source>
        <strain evidence="3">WM1</strain>
    </source>
</reference>
<evidence type="ECO:0000313" key="4">
    <source>
        <dbReference type="Proteomes" id="UP000001662"/>
    </source>
</evidence>
<dbReference type="InterPro" id="IPR023387">
    <property type="entry name" value="DUF1653-like_dom"/>
</dbReference>
<dbReference type="Pfam" id="PF07866">
    <property type="entry name" value="DUF1653"/>
    <property type="match status" value="1"/>
</dbReference>
<dbReference type="RefSeq" id="WP_013271793.1">
    <property type="nucleotide sequence ID" value="NC_014376.1"/>
</dbReference>
<dbReference type="STRING" id="610130.Closa_1082"/>
<evidence type="ECO:0000313" key="3">
    <source>
        <dbReference type="EMBL" id="ADL03698.1"/>
    </source>
</evidence>
<accession>D9R7G9</accession>
<dbReference type="AlphaFoldDB" id="D9R7G9"/>
<feature type="compositionally biased region" description="Low complexity" evidence="1">
    <location>
        <begin position="100"/>
        <end position="111"/>
    </location>
</feature>
<dbReference type="Gene3D" id="2.30.30.320">
    <property type="entry name" value="DUF1653-like domain"/>
    <property type="match status" value="1"/>
</dbReference>
<feature type="domain" description="DUF1653" evidence="2">
    <location>
        <begin position="10"/>
        <end position="73"/>
    </location>
</feature>
<dbReference type="Proteomes" id="UP000001662">
    <property type="component" value="Chromosome"/>
</dbReference>
<keyword evidence="4" id="KW-1185">Reference proteome</keyword>
<sequence length="188" mass="21870">MDRKPRPGDFYRHFKDKMYQVIAVAVHTETEEEMVVYQALYGSFGIYVRPLALFLSEVDKEKYPQVKQKYRFEKVDMGLVQPEKGPCTVTTEKKNEENMGNSGQSQGNPSSAPNPRENKNLLAFLDAGTYHEKLEVLEDRKDRFSAEELLAICEIMEIGRPDSEPEEKYYAVKRYLELQNKYEGARLR</sequence>
<proteinExistence type="predicted"/>
<dbReference type="PaxDb" id="610130-Closa_1082"/>
<evidence type="ECO:0000259" key="2">
    <source>
        <dbReference type="Pfam" id="PF07866"/>
    </source>
</evidence>
<name>D9R7G9_LACSW</name>
<dbReference type="OrthoDB" id="371169at2"/>
<dbReference type="eggNOG" id="COG4728">
    <property type="taxonomic scope" value="Bacteria"/>
</dbReference>
<dbReference type="EMBL" id="CP002109">
    <property type="protein sequence ID" value="ADL03698.1"/>
    <property type="molecule type" value="Genomic_DNA"/>
</dbReference>
<dbReference type="KEGG" id="csh:Closa_1082"/>
<organism evidence="3 4">
    <name type="scientific">Lacrimispora saccharolytica (strain ATCC 35040 / DSM 2544 / NRCC 2533 / WM1)</name>
    <name type="common">Clostridium saccharolyticum</name>
    <dbReference type="NCBI Taxonomy" id="610130"/>
    <lineage>
        <taxon>Bacteria</taxon>
        <taxon>Bacillati</taxon>
        <taxon>Bacillota</taxon>
        <taxon>Clostridia</taxon>
        <taxon>Lachnospirales</taxon>
        <taxon>Lachnospiraceae</taxon>
        <taxon>Lacrimispora</taxon>
    </lineage>
</organism>
<evidence type="ECO:0000256" key="1">
    <source>
        <dbReference type="SAM" id="MobiDB-lite"/>
    </source>
</evidence>
<gene>
    <name evidence="3" type="ordered locus">Closa_1082</name>
</gene>
<feature type="region of interest" description="Disordered" evidence="1">
    <location>
        <begin position="83"/>
        <end position="118"/>
    </location>
</feature>
<dbReference type="HOGENOM" id="CLU_097488_0_0_9"/>
<dbReference type="InterPro" id="IPR037135">
    <property type="entry name" value="DUF1653-like_dom_sf"/>
</dbReference>
<protein>
    <recommendedName>
        <fullName evidence="2">DUF1653 domain-containing protein</fullName>
    </recommendedName>
</protein>